<dbReference type="AlphaFoldDB" id="A0A9P4XHX8"/>
<keyword evidence="2" id="KW-1185">Reference proteome</keyword>
<gene>
    <name evidence="1" type="ORF">CFAM422_003926</name>
</gene>
<sequence>MSYCPKEGPQDTPRTLHRRAELVSFSQTHKVQEPTTHHLDEVFADRNMVFQLSFMTFIGTTFPLATLLSEATALEDAER</sequence>
<name>A0A9P4XHX8_9HYPO</name>
<evidence type="ECO:0000313" key="1">
    <source>
        <dbReference type="EMBL" id="KAF3073339.1"/>
    </source>
</evidence>
<protein>
    <submittedName>
        <fullName evidence="1">Uncharacterized protein</fullName>
    </submittedName>
</protein>
<comment type="caution">
    <text evidence="1">The sequence shown here is derived from an EMBL/GenBank/DDBJ whole genome shotgun (WGS) entry which is preliminary data.</text>
</comment>
<dbReference type="EMBL" id="QLNT01000006">
    <property type="protein sequence ID" value="KAF3073339.1"/>
    <property type="molecule type" value="Genomic_DNA"/>
</dbReference>
<dbReference type="Proteomes" id="UP000801864">
    <property type="component" value="Unassembled WGS sequence"/>
</dbReference>
<accession>A0A9P4XHX8</accession>
<organism evidence="1 2">
    <name type="scientific">Trichoderma lentiforme</name>
    <dbReference type="NCBI Taxonomy" id="1567552"/>
    <lineage>
        <taxon>Eukaryota</taxon>
        <taxon>Fungi</taxon>
        <taxon>Dikarya</taxon>
        <taxon>Ascomycota</taxon>
        <taxon>Pezizomycotina</taxon>
        <taxon>Sordariomycetes</taxon>
        <taxon>Hypocreomycetidae</taxon>
        <taxon>Hypocreales</taxon>
        <taxon>Hypocreaceae</taxon>
        <taxon>Trichoderma</taxon>
    </lineage>
</organism>
<proteinExistence type="predicted"/>
<evidence type="ECO:0000313" key="2">
    <source>
        <dbReference type="Proteomes" id="UP000801864"/>
    </source>
</evidence>
<reference evidence="1 2" key="1">
    <citation type="submission" date="2018-06" db="EMBL/GenBank/DDBJ databases">
        <title>Genome analysis of cellulolytic fungus Trichoderma lentiforme CFAM-422.</title>
        <authorList>
            <person name="Steindorff A.S."/>
            <person name="Formighieri E.F."/>
            <person name="Midorikawa G.E.O."/>
            <person name="Tamietti M.S."/>
            <person name="Ramos E.Z."/>
            <person name="Silva A.S."/>
            <person name="Bon E.P.S."/>
            <person name="Mendes T.D."/>
            <person name="Damaso M.C.T."/>
            <person name="Favaro L.C.L."/>
        </authorList>
    </citation>
    <scope>NUCLEOTIDE SEQUENCE [LARGE SCALE GENOMIC DNA]</scope>
    <source>
        <strain evidence="1 2">CFAM-422</strain>
    </source>
</reference>